<dbReference type="NCBIfam" id="TIGR02777">
    <property type="entry name" value="LigD_PE_dom"/>
    <property type="match status" value="1"/>
</dbReference>
<protein>
    <submittedName>
        <fullName evidence="3">DNA ligase D-like protein (Predicted 3'-phosphoesterase)</fullName>
    </submittedName>
</protein>
<dbReference type="PANTHER" id="PTHR39465">
    <property type="entry name" value="DNA LIGASE D, 3'-PHOSPHOESTERASE DOMAIN"/>
    <property type="match status" value="1"/>
</dbReference>
<evidence type="ECO:0000259" key="2">
    <source>
        <dbReference type="Pfam" id="PF13298"/>
    </source>
</evidence>
<reference evidence="3 4" key="1">
    <citation type="submission" date="2018-03" db="EMBL/GenBank/DDBJ databases">
        <title>Genomic Encyclopedia of Archaeal and Bacterial Type Strains, Phase II (KMG-II): from individual species to whole genera.</title>
        <authorList>
            <person name="Goeker M."/>
        </authorList>
    </citation>
    <scope>NUCLEOTIDE SEQUENCE [LARGE SCALE GENOMIC DNA]</scope>
    <source>
        <strain evidence="3 4">DSM 45312</strain>
    </source>
</reference>
<evidence type="ECO:0000313" key="4">
    <source>
        <dbReference type="Proteomes" id="UP000240542"/>
    </source>
</evidence>
<dbReference type="Proteomes" id="UP000240542">
    <property type="component" value="Unassembled WGS sequence"/>
</dbReference>
<proteinExistence type="predicted"/>
<keyword evidence="4" id="KW-1185">Reference proteome</keyword>
<dbReference type="OrthoDB" id="9802472at2"/>
<feature type="compositionally biased region" description="Basic and acidic residues" evidence="1">
    <location>
        <begin position="7"/>
        <end position="29"/>
    </location>
</feature>
<feature type="region of interest" description="Disordered" evidence="1">
    <location>
        <begin position="1"/>
        <end position="34"/>
    </location>
</feature>
<dbReference type="AlphaFoldDB" id="A0A2P8CLX2"/>
<organism evidence="3 4">
    <name type="scientific">Murinocardiopsis flavida</name>
    <dbReference type="NCBI Taxonomy" id="645275"/>
    <lineage>
        <taxon>Bacteria</taxon>
        <taxon>Bacillati</taxon>
        <taxon>Actinomycetota</taxon>
        <taxon>Actinomycetes</taxon>
        <taxon>Streptosporangiales</taxon>
        <taxon>Nocardiopsidaceae</taxon>
        <taxon>Murinocardiopsis</taxon>
    </lineage>
</organism>
<dbReference type="Pfam" id="PF13298">
    <property type="entry name" value="LigD_N"/>
    <property type="match status" value="1"/>
</dbReference>
<dbReference type="EMBL" id="PYGA01000037">
    <property type="protein sequence ID" value="PSK85978.1"/>
    <property type="molecule type" value="Genomic_DNA"/>
</dbReference>
<comment type="caution">
    <text evidence="3">The sequence shown here is derived from an EMBL/GenBank/DDBJ whole genome shotgun (WGS) entry which is preliminary data.</text>
</comment>
<keyword evidence="3" id="KW-0436">Ligase</keyword>
<name>A0A2P8CLX2_9ACTN</name>
<evidence type="ECO:0000313" key="3">
    <source>
        <dbReference type="EMBL" id="PSK85978.1"/>
    </source>
</evidence>
<dbReference type="PANTHER" id="PTHR39465:SF1">
    <property type="entry name" value="DNA LIGASE D 3'-PHOSPHOESTERASE DOMAIN-CONTAINING PROTEIN"/>
    <property type="match status" value="1"/>
</dbReference>
<dbReference type="RefSeq" id="WP_106586847.1">
    <property type="nucleotide sequence ID" value="NZ_PYGA01000037.1"/>
</dbReference>
<feature type="region of interest" description="Disordered" evidence="1">
    <location>
        <begin position="168"/>
        <end position="202"/>
    </location>
</feature>
<feature type="domain" description="DNA ligase D 3'-phosphoesterase" evidence="2">
    <location>
        <begin position="39"/>
        <end position="151"/>
    </location>
</feature>
<dbReference type="GO" id="GO:0016874">
    <property type="term" value="F:ligase activity"/>
    <property type="evidence" value="ECO:0007669"/>
    <property type="project" value="UniProtKB-KW"/>
</dbReference>
<feature type="compositionally biased region" description="Basic and acidic residues" evidence="1">
    <location>
        <begin position="182"/>
        <end position="202"/>
    </location>
</feature>
<sequence length="202" mass="22090">MGGGEKPLQEYRGRRDFDRTAEPRGEVRHGSGRPRFVVQHHAARADHYDFRLEVDGVLKSWAVPKGPSTDPRVKRLAVPTEDHPLDYADFEGTIPAGDYGGGTVLVWDTGTYENTTDKNGRALDMAEGLRHGHVSVLLSGTKLSGGYALNRFRTGDEEAWLLVKVKDAAADARRRPTSTEPESVRTGRDLGEVARDADGAAP</sequence>
<accession>A0A2P8CLX2</accession>
<dbReference type="InterPro" id="IPR014144">
    <property type="entry name" value="LigD_PE_domain"/>
</dbReference>
<evidence type="ECO:0000256" key="1">
    <source>
        <dbReference type="SAM" id="MobiDB-lite"/>
    </source>
</evidence>
<gene>
    <name evidence="3" type="ORF">CLV63_13737</name>
</gene>